<reference evidence="1 2" key="2">
    <citation type="journal article" date="2011" name="Stand. Genomic Sci.">
        <title>Complete genome sequence of Ferroglobus placidus AEDII12DO.</title>
        <authorList>
            <person name="Anderson I."/>
            <person name="Risso C."/>
            <person name="Holmes D."/>
            <person name="Lucas S."/>
            <person name="Copeland A."/>
            <person name="Lapidus A."/>
            <person name="Cheng J.F."/>
            <person name="Bruce D."/>
            <person name="Goodwin L."/>
            <person name="Pitluck S."/>
            <person name="Saunders E."/>
            <person name="Brettin T."/>
            <person name="Detter J.C."/>
            <person name="Han C."/>
            <person name="Tapia R."/>
            <person name="Larimer F."/>
            <person name="Land M."/>
            <person name="Hauser L."/>
            <person name="Woyke T."/>
            <person name="Lovley D."/>
            <person name="Kyrpides N."/>
            <person name="Ivanova N."/>
        </authorList>
    </citation>
    <scope>NUCLEOTIDE SEQUENCE [LARGE SCALE GENOMIC DNA]</scope>
    <source>
        <strain evidence="2">DSM 10642 / AEDII12DO</strain>
    </source>
</reference>
<evidence type="ECO:0008006" key="3">
    <source>
        <dbReference type="Google" id="ProtNLM"/>
    </source>
</evidence>
<evidence type="ECO:0000313" key="1">
    <source>
        <dbReference type="EMBL" id="ADC64600.1"/>
    </source>
</evidence>
<reference evidence="2" key="1">
    <citation type="submission" date="2010-02" db="EMBL/GenBank/DDBJ databases">
        <title>Complete sequence of Ferroglobus placidus DSM 10642.</title>
        <authorList>
            <consortium name="US DOE Joint Genome Institute"/>
            <person name="Lucas S."/>
            <person name="Copeland A."/>
            <person name="Lapidus A."/>
            <person name="Cheng J.-F."/>
            <person name="Bruce D."/>
            <person name="Goodwin L."/>
            <person name="Pitluck S."/>
            <person name="Saunders E."/>
            <person name="Brettin T."/>
            <person name="Detter J.C."/>
            <person name="Han C."/>
            <person name="Tapia R."/>
            <person name="Larimer F."/>
            <person name="Land M."/>
            <person name="Hauser L."/>
            <person name="Kyrpides N."/>
            <person name="Ivanova N."/>
            <person name="Holmes D."/>
            <person name="Lovley D."/>
            <person name="Kyrpides N."/>
            <person name="Anderson I.J."/>
            <person name="Woyke T."/>
        </authorList>
    </citation>
    <scope>NUCLEOTIDE SEQUENCE [LARGE SCALE GENOMIC DNA]</scope>
    <source>
        <strain evidence="2">DSM 10642 / AEDII12DO</strain>
    </source>
</reference>
<accession>D3S2W7</accession>
<dbReference type="AlphaFoldDB" id="D3S2W7"/>
<gene>
    <name evidence="1" type="ordered locus">Ferp_0424</name>
</gene>
<dbReference type="Proteomes" id="UP000002613">
    <property type="component" value="Chromosome"/>
</dbReference>
<name>D3S2W7_FERPA</name>
<dbReference type="GeneID" id="8777922"/>
<dbReference type="STRING" id="589924.Ferp_0424"/>
<keyword evidence="2" id="KW-1185">Reference proteome</keyword>
<protein>
    <recommendedName>
        <fullName evidence="3">AbiEi antitoxin C-terminal domain-containing protein</fullName>
    </recommendedName>
</protein>
<dbReference type="RefSeq" id="WP_012964947.1">
    <property type="nucleotide sequence ID" value="NC_013849.1"/>
</dbReference>
<evidence type="ECO:0000313" key="2">
    <source>
        <dbReference type="Proteomes" id="UP000002613"/>
    </source>
</evidence>
<organism evidence="1 2">
    <name type="scientific">Ferroglobus placidus (strain DSM 10642 / AEDII12DO)</name>
    <dbReference type="NCBI Taxonomy" id="589924"/>
    <lineage>
        <taxon>Archaea</taxon>
        <taxon>Methanobacteriati</taxon>
        <taxon>Methanobacteriota</taxon>
        <taxon>Archaeoglobi</taxon>
        <taxon>Archaeoglobales</taxon>
        <taxon>Archaeoglobaceae</taxon>
        <taxon>Ferroglobus</taxon>
    </lineage>
</organism>
<dbReference type="EMBL" id="CP001899">
    <property type="protein sequence ID" value="ADC64600.1"/>
    <property type="molecule type" value="Genomic_DNA"/>
</dbReference>
<dbReference type="KEGG" id="fpl:Ferp_0424"/>
<proteinExistence type="predicted"/>
<dbReference type="HOGENOM" id="CLU_112310_0_0_2"/>
<dbReference type="PaxDb" id="589924-Ferp_0424"/>
<sequence>MKKFTKYVLAEFGGKVITREEFEKACRRFGENTERAVNFMISYGYLVRILRGLYYVKTPEEFSMGKSVDTLKIISLGMNRLGVEWYFGLNTALRLNGVTHEFSPVIHVISDSIYRPKTIEINREDVKFIKLKKNLFGFGVVEKNSMKYSDLEKTLLDMVYLSRYRSTPEERIVATLIEYGKKARKKKLAEYLKRYPKSVERVVKNAGLV</sequence>
<dbReference type="eggNOG" id="arCOG04793">
    <property type="taxonomic scope" value="Archaea"/>
</dbReference>
<dbReference type="OrthoDB" id="92588at2157"/>